<feature type="compositionally biased region" description="Low complexity" evidence="3">
    <location>
        <begin position="1551"/>
        <end position="1568"/>
    </location>
</feature>
<feature type="compositionally biased region" description="Basic residues" evidence="3">
    <location>
        <begin position="2686"/>
        <end position="2695"/>
    </location>
</feature>
<dbReference type="PANTHER" id="PTHR22870">
    <property type="entry name" value="REGULATOR OF CHROMOSOME CONDENSATION"/>
    <property type="match status" value="1"/>
</dbReference>
<feature type="compositionally biased region" description="Polar residues" evidence="3">
    <location>
        <begin position="1852"/>
        <end position="1861"/>
    </location>
</feature>
<dbReference type="PROSITE" id="PS50012">
    <property type="entry name" value="RCC1_3"/>
    <property type="match status" value="1"/>
</dbReference>
<dbReference type="Proteomes" id="UP000224006">
    <property type="component" value="Chromosome X"/>
</dbReference>
<feature type="compositionally biased region" description="Basic and acidic residues" evidence="3">
    <location>
        <begin position="1685"/>
        <end position="1696"/>
    </location>
</feature>
<feature type="region of interest" description="Disordered" evidence="3">
    <location>
        <begin position="604"/>
        <end position="703"/>
    </location>
</feature>
<feature type="region of interest" description="Disordered" evidence="3">
    <location>
        <begin position="2299"/>
        <end position="2461"/>
    </location>
</feature>
<dbReference type="InterPro" id="IPR051210">
    <property type="entry name" value="Ub_ligase/GEF_domain"/>
</dbReference>
<feature type="compositionally biased region" description="Polar residues" evidence="3">
    <location>
        <begin position="2448"/>
        <end position="2457"/>
    </location>
</feature>
<sequence>MSNRVCGGRSRQFSVEPEPKADKLGGKSGTSRQGRQHKHAGASQARGKAGDPKQCRAFPLGCPMRWSPDGGRLLASPTTERSWSACPSDLLASCLQQLNLPGCLHLLRHHGADPFRQPRHYSDEAARSLFRNLPGIFHDPAESGYPDVNGHTFRHQALPSTIQVASRLSGLLRSPACGGAANRSQGVYFFGRASRDNSFFPPSSSGPGEASLFRCLYTWGAASSHQLGYLLFSSGAEKRTHPPRPVHFAASDDAAALLASPNHPPSASTLLSTAGCPSPQSGYTLSPSSSSVLLPAAASCRFPASGSPVCTSCRARARNEASTLRVQMVRCGPSISLASTVDGEVWVWGKGADGGNRILSEPTLLRGLDDPRDAVRVAPQRGFLPAQYGAGDPQDAPLASSRVPPRGGGELLTCDRCGCILLDNASRKRFRGRIVRGAAVGASHCLLLVDVPVVERPGPSPEEALVSCGRSRRLAPKGEASACGDASTDSEACTSAAGVKDAPRRRTHRRSFRRKPNLGAAQKVRAEGEILSPELLPVSFAALRGSDKDSALSSEDGDAEEVSVLSTRHKETTVLEGPWIYRTERRLYVWGSNARSQLGFSCSQHKSARSPADGASGVSAAAGEDGGLPTSASSPASEESDCSSCRSRSPVGRKRSLPARAGCDAASEQAPGDRPRGKRVLQARPPVENSAERARQGAASTDAEKYSTFRPILLCRWKSPPSSEPVPPAAFASEASAGGLAAQSLSSGAGGDMGDARDAEERGSLGRRQTLAASPTVAFSKRAASLAGPGPLFYTPRRVEFVAAGFTHSLLLLDNGCVCVFGDNTFGQCAQPPSVERVSLPLLLSQLPPVVAIAAGQNTNAVVSSSPQKVFVWGGSPAPGSALLSNPPPAGQPCAASTASTSFSGSSASASSSAGGERSGPGPLLSFFAPIRLKGAPRRDAPGDAFGEGWATQTTSQGCPLFTPDTLAINDAVGLAVGVDERLYVFHCGVRPPVVSPAVPLCASAADAPSSGLSPQLQASSSSAHDGGRSRTPASPCPRKALPLEPLCLSGPWAAGAPPGGVRQLCLSSSRIFLLTADGLLYSAPIPSNLSSRAKCDGVGHEDDRARRDDLTPLLLPRNRKLSNAESTATPLFIYASFSPAASMPPESPPSQCLRLPPAARPASGPGDKSQRGAWRGPSGACPVSPAWCPLYGDRPASRAASAPGGDDPPGGHPGAARGFDGWDLLPQSARHAEANAAVGVPLWFSPVRHLTSIAAFSCSETHSAAIVEIHSPQFRPHTKPSTAPHSGLPARQTLASVSSAFATACESLPLGCPATLRPSPPVCPSLSFCAAKALLRPRPPFPPPVELVVEVIIPLAVATGAKSLFDFCCLFLVYNLPLVLLACHAPASSPSASAAHALRGADLRTVFETLGSIRQQRRCFASQASTSATSPADTPTGPGEAYLLAAAGMQYVLRCFKSAVATAYLGQASEALNPPRSPQRLDDDAPDDEWLHVEHDDAPPRTQRHLAASQLEAVSYASSGGHGLSRLWWQSGGGAADGGGAEFDIRGQARRAPPSSSSRVRESWLSLREPHEGSAARVASPHGGLVSGPHAGDAVRPPVDSARSMSDLERRGSQPPQADAGLRVVSGDDEWLLDTTGIPSWVLAYAQCTRPARHAVAAANRETTGRQSETRKCSAAGEVSAAAEDQRSEQRPERCDQEEEVSCRGPGEPNPEGTSAGAGDAQSTVDERPCKPASRPSKESDAGGVEAASTGTAGASSSANCGSFQRPSVAPGLRLISSSSCLSDASSAQLRRHADDAWRAEGREALALWIELLGARCDASECLAGQLCAAARALAAVLQAPLPFLRDESRSAATPQTSELRASHPGEPAAEAVRPGAAESLSSWGGLSPLASGGPEDESLPPILLRLPRRPSDLLGPEGGAIQERSYLIDRWSGAFWTDPPGEQEDARGQGEAWQDDSAAQGAAAPTTQAKPEQASSRVADGARRDAQGGGSQRQDPHESPQGADESLDRQGGHQGDGRSVGHVDASETCPPSHRQKELGTHALAQSASPSSVHPLDHRHATEDAGTKACEANEASPATQETWSRPLVSAARDMSTEKLETGQKARGMSPGKLSRQTSGRRNQESVDRPNSGVQRSPAFSSQSSRHVLPRPSSSPSASFASPPHATEDFPSLSSAVCIRRPPASPAVSAAVAPRGFPLPPRAADDRLGASLDARQAPGEGGVRSTRDAPEAPARRETPAAQHRGDADGSEGLDADAVAMDEELWQHVEARRGNRQARRGSFGQTNIDRCADAANRRHVVPGLPSPAVTHAESPQQPSFVSSSSRASQGRGGWSEARMSEAHQSRLRLPRPARPPPSLTAECRQPQAADSASVVRRGRGETERNASGGGEPLTVPRGIALEDFLVASSSGQKRKKNSRGGERLDKLSRDVFDSKKSAQPAWQNREAESAQQPDQAANGSLGVKRVADLAEIMREEEALRQERERKLQLRHSQERAQHPSSVVRTAGPPSVVIVARPQTGAGQAAAGAATVSAGARLREAPTGLVASRLPRADAASFNRWGREAALRAQGEEGFGAPDLAVIQWEQFAEKEEDLARRREEAELQEALRLVREMEERERREVEKFQREVRPAAAMEKRRQQEEGQLELGSNASSGWPNASNPPRAEERVQPPRGSGGRGATASQPGGHARRGRRSVHRNSVGPPQRREPAR</sequence>
<feature type="compositionally biased region" description="Low complexity" evidence="3">
    <location>
        <begin position="2313"/>
        <end position="2328"/>
    </location>
</feature>
<feature type="compositionally biased region" description="Basic and acidic residues" evidence="3">
    <location>
        <begin position="2418"/>
        <end position="2435"/>
    </location>
</feature>
<feature type="compositionally biased region" description="Basic and acidic residues" evidence="3">
    <location>
        <begin position="2611"/>
        <end position="2640"/>
    </location>
</feature>
<feature type="region of interest" description="Disordered" evidence="3">
    <location>
        <begin position="1548"/>
        <end position="1622"/>
    </location>
</feature>
<feature type="region of interest" description="Disordered" evidence="3">
    <location>
        <begin position="2611"/>
        <end position="2709"/>
    </location>
</feature>
<dbReference type="EMBL" id="NWUJ01000011">
    <property type="protein sequence ID" value="PFH32327.1"/>
    <property type="molecule type" value="Genomic_DNA"/>
</dbReference>
<dbReference type="SUPFAM" id="SSF50985">
    <property type="entry name" value="RCC1/BLIP-II"/>
    <property type="match status" value="2"/>
</dbReference>
<feature type="compositionally biased region" description="Basic residues" evidence="3">
    <location>
        <begin position="503"/>
        <end position="516"/>
    </location>
</feature>
<gene>
    <name evidence="4" type="ORF">BESB_016450</name>
</gene>
<keyword evidence="1" id="KW-0677">Repeat</keyword>
<feature type="repeat" description="RCC1" evidence="2">
    <location>
        <begin position="816"/>
        <end position="866"/>
    </location>
</feature>
<dbReference type="KEGG" id="bbes:BESB_016450"/>
<feature type="region of interest" description="Disordered" evidence="3">
    <location>
        <begin position="478"/>
        <end position="520"/>
    </location>
</feature>
<feature type="compositionally biased region" description="Basic and acidic residues" evidence="3">
    <location>
        <begin position="2095"/>
        <end position="2104"/>
    </location>
</feature>
<proteinExistence type="predicted"/>
<comment type="caution">
    <text evidence="4">The sequence shown here is derived from an EMBL/GenBank/DDBJ whole genome shotgun (WGS) entry which is preliminary data.</text>
</comment>
<dbReference type="InterPro" id="IPR000408">
    <property type="entry name" value="Reg_chr_condens"/>
</dbReference>
<dbReference type="Pfam" id="PF13540">
    <property type="entry name" value="RCC1_2"/>
    <property type="match status" value="1"/>
</dbReference>
<feature type="region of interest" description="Disordered" evidence="3">
    <location>
        <begin position="1013"/>
        <end position="1037"/>
    </location>
</feature>
<feature type="compositionally biased region" description="Low complexity" evidence="3">
    <location>
        <begin position="1743"/>
        <end position="1762"/>
    </location>
</feature>
<feature type="compositionally biased region" description="Polar residues" evidence="3">
    <location>
        <begin position="2646"/>
        <end position="2659"/>
    </location>
</feature>
<dbReference type="PANTHER" id="PTHR22870:SF408">
    <property type="entry name" value="OS09G0560450 PROTEIN"/>
    <property type="match status" value="1"/>
</dbReference>
<feature type="region of interest" description="Disordered" evidence="3">
    <location>
        <begin position="2482"/>
        <end position="2503"/>
    </location>
</feature>
<evidence type="ECO:0000256" key="1">
    <source>
        <dbReference type="ARBA" id="ARBA00022737"/>
    </source>
</evidence>
<dbReference type="Gene3D" id="2.130.10.30">
    <property type="entry name" value="Regulator of chromosome condensation 1/beta-lactamase-inhibitor protein II"/>
    <property type="match status" value="2"/>
</dbReference>
<evidence type="ECO:0000256" key="2">
    <source>
        <dbReference type="PROSITE-ProRule" id="PRU00235"/>
    </source>
</evidence>
<evidence type="ECO:0000313" key="5">
    <source>
        <dbReference type="Proteomes" id="UP000224006"/>
    </source>
</evidence>
<feature type="region of interest" description="Disordered" evidence="3">
    <location>
        <begin position="1850"/>
        <end position="1904"/>
    </location>
</feature>
<feature type="compositionally biased region" description="Polar residues" evidence="3">
    <location>
        <begin position="2132"/>
        <end position="2146"/>
    </location>
</feature>
<feature type="compositionally biased region" description="Basic and acidic residues" evidence="3">
    <location>
        <begin position="754"/>
        <end position="764"/>
    </location>
</feature>
<feature type="region of interest" description="Disordered" evidence="3">
    <location>
        <begin position="1660"/>
        <end position="1762"/>
    </location>
</feature>
<feature type="compositionally biased region" description="Acidic residues" evidence="3">
    <location>
        <begin position="2248"/>
        <end position="2260"/>
    </location>
</feature>
<protein>
    <recommendedName>
        <fullName evidence="6">Chromosome condensation regulator repeat protein</fullName>
    </recommendedName>
</protein>
<keyword evidence="5" id="KW-1185">Reference proteome</keyword>
<feature type="compositionally biased region" description="Basic and acidic residues" evidence="3">
    <location>
        <begin position="1726"/>
        <end position="1742"/>
    </location>
</feature>
<feature type="region of interest" description="Disordered" evidence="3">
    <location>
        <begin position="1145"/>
        <end position="1180"/>
    </location>
</feature>
<feature type="compositionally biased region" description="Low complexity" evidence="3">
    <location>
        <begin position="1013"/>
        <end position="1024"/>
    </location>
</feature>
<name>A0A2A9M9P2_BESBE</name>
<feature type="region of interest" description="Disordered" evidence="3">
    <location>
        <begin position="1935"/>
        <end position="2170"/>
    </location>
</feature>
<feature type="compositionally biased region" description="Low complexity" evidence="3">
    <location>
        <begin position="1960"/>
        <end position="1971"/>
    </location>
</feature>
<feature type="region of interest" description="Disordered" evidence="3">
    <location>
        <begin position="742"/>
        <end position="771"/>
    </location>
</feature>
<feature type="compositionally biased region" description="Low complexity" evidence="3">
    <location>
        <begin position="631"/>
        <end position="649"/>
    </location>
</feature>
<dbReference type="GeneID" id="40306706"/>
<feature type="region of interest" description="Disordered" evidence="3">
    <location>
        <begin position="2184"/>
        <end position="2260"/>
    </location>
</feature>
<feature type="compositionally biased region" description="Basic and acidic residues" evidence="3">
    <location>
        <begin position="2225"/>
        <end position="2247"/>
    </location>
</feature>
<feature type="compositionally biased region" description="Basic and acidic residues" evidence="3">
    <location>
        <begin position="2482"/>
        <end position="2496"/>
    </location>
</feature>
<reference evidence="4 5" key="1">
    <citation type="submission" date="2017-09" db="EMBL/GenBank/DDBJ databases">
        <title>Genome sequencing of Besnoitia besnoiti strain Bb-Ger1.</title>
        <authorList>
            <person name="Schares G."/>
            <person name="Venepally P."/>
            <person name="Lorenzi H.A."/>
        </authorList>
    </citation>
    <scope>NUCLEOTIDE SEQUENCE [LARGE SCALE GENOMIC DNA]</scope>
    <source>
        <strain evidence="4 5">Bb-Ger1</strain>
    </source>
</reference>
<feature type="compositionally biased region" description="Basic and acidic residues" evidence="3">
    <location>
        <begin position="1480"/>
        <end position="1500"/>
    </location>
</feature>
<feature type="region of interest" description="Disordered" evidence="3">
    <location>
        <begin position="1"/>
        <end position="54"/>
    </location>
</feature>
<dbReference type="VEuPathDB" id="ToxoDB:BESB_016450"/>
<feature type="compositionally biased region" description="Low complexity" evidence="3">
    <location>
        <begin position="2150"/>
        <end position="2164"/>
    </location>
</feature>
<evidence type="ECO:0008006" key="6">
    <source>
        <dbReference type="Google" id="ProtNLM"/>
    </source>
</evidence>
<dbReference type="OrthoDB" id="10361257at2759"/>
<feature type="compositionally biased region" description="Basic and acidic residues" evidence="3">
    <location>
        <begin position="2056"/>
        <end position="2067"/>
    </location>
</feature>
<evidence type="ECO:0000256" key="3">
    <source>
        <dbReference type="SAM" id="MobiDB-lite"/>
    </source>
</evidence>
<feature type="region of interest" description="Disordered" evidence="3">
    <location>
        <begin position="1471"/>
        <end position="1501"/>
    </location>
</feature>
<feature type="compositionally biased region" description="Basic and acidic residues" evidence="3">
    <location>
        <begin position="2008"/>
        <end position="2027"/>
    </location>
</feature>
<feature type="region of interest" description="Disordered" evidence="3">
    <location>
        <begin position="1197"/>
        <end position="1223"/>
    </location>
</feature>
<accession>A0A2A9M9P2</accession>
<evidence type="ECO:0000313" key="4">
    <source>
        <dbReference type="EMBL" id="PFH32327.1"/>
    </source>
</evidence>
<dbReference type="RefSeq" id="XP_029216336.1">
    <property type="nucleotide sequence ID" value="XM_029360360.1"/>
</dbReference>
<organism evidence="4 5">
    <name type="scientific">Besnoitia besnoiti</name>
    <name type="common">Apicomplexan protozoan</name>
    <dbReference type="NCBI Taxonomy" id="94643"/>
    <lineage>
        <taxon>Eukaryota</taxon>
        <taxon>Sar</taxon>
        <taxon>Alveolata</taxon>
        <taxon>Apicomplexa</taxon>
        <taxon>Conoidasida</taxon>
        <taxon>Coccidia</taxon>
        <taxon>Eucoccidiorida</taxon>
        <taxon>Eimeriorina</taxon>
        <taxon>Sarcocystidae</taxon>
        <taxon>Besnoitia</taxon>
    </lineage>
</organism>
<dbReference type="InterPro" id="IPR009091">
    <property type="entry name" value="RCC1/BLIP-II"/>
</dbReference>
<feature type="compositionally biased region" description="Low complexity" evidence="3">
    <location>
        <begin position="612"/>
        <end position="623"/>
    </location>
</feature>